<proteinExistence type="predicted"/>
<organism evidence="3 4">
    <name type="scientific">Mesobacillus stamsii</name>
    <dbReference type="NCBI Taxonomy" id="225347"/>
    <lineage>
        <taxon>Bacteria</taxon>
        <taxon>Bacillati</taxon>
        <taxon>Bacillota</taxon>
        <taxon>Bacilli</taxon>
        <taxon>Bacillales</taxon>
        <taxon>Bacillaceae</taxon>
        <taxon>Mesobacillus</taxon>
    </lineage>
</organism>
<name>A0ABU0FTP0_9BACI</name>
<dbReference type="Gene3D" id="1.10.260.40">
    <property type="entry name" value="lambda repressor-like DNA-binding domains"/>
    <property type="match status" value="1"/>
</dbReference>
<evidence type="ECO:0000259" key="2">
    <source>
        <dbReference type="PROSITE" id="PS50943"/>
    </source>
</evidence>
<accession>A0ABU0FTP0</accession>
<keyword evidence="4" id="KW-1185">Reference proteome</keyword>
<dbReference type="Pfam" id="PF01381">
    <property type="entry name" value="HTH_3"/>
    <property type="match status" value="1"/>
</dbReference>
<dbReference type="PANTHER" id="PTHR46797:SF1">
    <property type="entry name" value="METHYLPHOSPHONATE SYNTHASE"/>
    <property type="match status" value="1"/>
</dbReference>
<dbReference type="Proteomes" id="UP001242313">
    <property type="component" value="Unassembled WGS sequence"/>
</dbReference>
<keyword evidence="1" id="KW-0238">DNA-binding</keyword>
<dbReference type="PANTHER" id="PTHR46797">
    <property type="entry name" value="HTH-TYPE TRANSCRIPTIONAL REGULATOR"/>
    <property type="match status" value="1"/>
</dbReference>
<sequence length="126" mass="14724">MELGRNFIKARRRRGMDQKDAALKLDVSPGYLSRVEKEKQKPSIDLILKAADLYGVKPGFFFEKKDDLDIEMLYTRKNKAFISDISSLPPDELREKYSIQFDGKELTERELKGVMAYLRSLREMED</sequence>
<protein>
    <submittedName>
        <fullName evidence="3">Transcriptional regulator with XRE-family HTH domain</fullName>
    </submittedName>
</protein>
<dbReference type="SMART" id="SM00530">
    <property type="entry name" value="HTH_XRE"/>
    <property type="match status" value="1"/>
</dbReference>
<evidence type="ECO:0000313" key="4">
    <source>
        <dbReference type="Proteomes" id="UP001242313"/>
    </source>
</evidence>
<dbReference type="RefSeq" id="WP_307191267.1">
    <property type="nucleotide sequence ID" value="NZ_JAUSUN010000004.1"/>
</dbReference>
<dbReference type="InterPro" id="IPR001387">
    <property type="entry name" value="Cro/C1-type_HTH"/>
</dbReference>
<dbReference type="CDD" id="cd00093">
    <property type="entry name" value="HTH_XRE"/>
    <property type="match status" value="1"/>
</dbReference>
<evidence type="ECO:0000256" key="1">
    <source>
        <dbReference type="ARBA" id="ARBA00023125"/>
    </source>
</evidence>
<dbReference type="InterPro" id="IPR050807">
    <property type="entry name" value="TransReg_Diox_bact_type"/>
</dbReference>
<dbReference type="SUPFAM" id="SSF47413">
    <property type="entry name" value="lambda repressor-like DNA-binding domains"/>
    <property type="match status" value="1"/>
</dbReference>
<comment type="caution">
    <text evidence="3">The sequence shown here is derived from an EMBL/GenBank/DDBJ whole genome shotgun (WGS) entry which is preliminary data.</text>
</comment>
<dbReference type="InterPro" id="IPR010982">
    <property type="entry name" value="Lambda_DNA-bd_dom_sf"/>
</dbReference>
<feature type="domain" description="HTH cro/C1-type" evidence="2">
    <location>
        <begin position="7"/>
        <end position="61"/>
    </location>
</feature>
<dbReference type="PROSITE" id="PS50943">
    <property type="entry name" value="HTH_CROC1"/>
    <property type="match status" value="1"/>
</dbReference>
<gene>
    <name evidence="3" type="ORF">J2S25_000857</name>
</gene>
<dbReference type="EMBL" id="JAUSUN010000004">
    <property type="protein sequence ID" value="MDQ0412677.1"/>
    <property type="molecule type" value="Genomic_DNA"/>
</dbReference>
<evidence type="ECO:0000313" key="3">
    <source>
        <dbReference type="EMBL" id="MDQ0412677.1"/>
    </source>
</evidence>
<reference evidence="3 4" key="1">
    <citation type="submission" date="2023-07" db="EMBL/GenBank/DDBJ databases">
        <title>Genomic Encyclopedia of Type Strains, Phase IV (KMG-IV): sequencing the most valuable type-strain genomes for metagenomic binning, comparative biology and taxonomic classification.</title>
        <authorList>
            <person name="Goeker M."/>
        </authorList>
    </citation>
    <scope>NUCLEOTIDE SEQUENCE [LARGE SCALE GENOMIC DNA]</scope>
    <source>
        <strain evidence="3 4">DSM 19598</strain>
    </source>
</reference>